<evidence type="ECO:0000313" key="3">
    <source>
        <dbReference type="Proteomes" id="UP000004105"/>
    </source>
</evidence>
<comment type="caution">
    <text evidence="2">The sequence shown here is derived from an EMBL/GenBank/DDBJ whole genome shotgun (WGS) entry which is preliminary data.</text>
</comment>
<dbReference type="AlphaFoldDB" id="F2B9B5"/>
<name>F2B9B5_9NEIS</name>
<dbReference type="EC" id="5.4.2.10" evidence="2"/>
<accession>F2B9B5</accession>
<dbReference type="EMBL" id="AFAY01000006">
    <property type="protein sequence ID" value="EGF11877.1"/>
    <property type="molecule type" value="Genomic_DNA"/>
</dbReference>
<dbReference type="GO" id="GO:0008966">
    <property type="term" value="F:phosphoglucosamine mutase activity"/>
    <property type="evidence" value="ECO:0007669"/>
    <property type="project" value="UniProtKB-EC"/>
</dbReference>
<organism evidence="2 3">
    <name type="scientific">Neisseria bacilliformis ATCC BAA-1200</name>
    <dbReference type="NCBI Taxonomy" id="888742"/>
    <lineage>
        <taxon>Bacteria</taxon>
        <taxon>Pseudomonadati</taxon>
        <taxon>Pseudomonadota</taxon>
        <taxon>Betaproteobacteria</taxon>
        <taxon>Neisseriales</taxon>
        <taxon>Neisseriaceae</taxon>
        <taxon>Neisseria</taxon>
    </lineage>
</organism>
<gene>
    <name evidence="2" type="ORF">HMPREF9123_0318</name>
</gene>
<dbReference type="Proteomes" id="UP000004105">
    <property type="component" value="Unassembled WGS sequence"/>
</dbReference>
<reference evidence="2 3" key="1">
    <citation type="submission" date="2011-02" db="EMBL/GenBank/DDBJ databases">
        <authorList>
            <person name="Muzny D."/>
            <person name="Qin X."/>
            <person name="Deng J."/>
            <person name="Jiang H."/>
            <person name="Liu Y."/>
            <person name="Qu J."/>
            <person name="Song X.-Z."/>
            <person name="Zhang L."/>
            <person name="Thornton R."/>
            <person name="Coyle M."/>
            <person name="Francisco L."/>
            <person name="Jackson L."/>
            <person name="Javaid M."/>
            <person name="Korchina V."/>
            <person name="Kovar C."/>
            <person name="Mata R."/>
            <person name="Mathew T."/>
            <person name="Ngo R."/>
            <person name="Nguyen L."/>
            <person name="Nguyen N."/>
            <person name="Okwuonu G."/>
            <person name="Ongeri F."/>
            <person name="Pham C."/>
            <person name="Simmons D."/>
            <person name="Wilczek-Boney K."/>
            <person name="Hale W."/>
            <person name="Jakkamsetti A."/>
            <person name="Pham P."/>
            <person name="Ruth R."/>
            <person name="San Lucas F."/>
            <person name="Warren J."/>
            <person name="Zhang J."/>
            <person name="Zhao Z."/>
            <person name="Zhou C."/>
            <person name="Zhu D."/>
            <person name="Lee S."/>
            <person name="Bess C."/>
            <person name="Blankenburg K."/>
            <person name="Forbes L."/>
            <person name="Fu Q."/>
            <person name="Gubbala S."/>
            <person name="Hirani K."/>
            <person name="Jayaseelan J.C."/>
            <person name="Lara F."/>
            <person name="Munidasa M."/>
            <person name="Palculict T."/>
            <person name="Patil S."/>
            <person name="Pu L.-L."/>
            <person name="Saada N."/>
            <person name="Tang L."/>
            <person name="Weissenberger G."/>
            <person name="Zhu Y."/>
            <person name="Hemphill L."/>
            <person name="Shang Y."/>
            <person name="Youmans B."/>
            <person name="Ayvaz T."/>
            <person name="Ross M."/>
            <person name="Santibanez J."/>
            <person name="Aqrawi P."/>
            <person name="Gross S."/>
            <person name="Joshi V."/>
            <person name="Fowler G."/>
            <person name="Nazareth L."/>
            <person name="Reid J."/>
            <person name="Worley K."/>
            <person name="Petrosino J."/>
            <person name="Highlander S."/>
            <person name="Gibbs R."/>
        </authorList>
    </citation>
    <scope>NUCLEOTIDE SEQUENCE [LARGE SCALE GENOMIC DNA]</scope>
    <source>
        <strain evidence="2 3">ATCC BAA-1200</strain>
    </source>
</reference>
<dbReference type="STRING" id="267212.GCA_001063965_01237"/>
<evidence type="ECO:0000256" key="1">
    <source>
        <dbReference type="SAM" id="MobiDB-lite"/>
    </source>
</evidence>
<keyword evidence="2" id="KW-0413">Isomerase</keyword>
<keyword evidence="3" id="KW-1185">Reference proteome</keyword>
<dbReference type="OrthoDB" id="9962467at2"/>
<sequence length="72" mass="7897">MFGFLARLFKRRPQEPAQAAPPQPPAFDLSRYADEDGLQMDDGELGGNVSFDDDSPLTAEQIQAVSKQTGKK</sequence>
<protein>
    <submittedName>
        <fullName evidence="2">Phosphoglucosamine mutase</fullName>
        <ecNumber evidence="2">5.4.2.10</ecNumber>
    </submittedName>
</protein>
<proteinExistence type="predicted"/>
<feature type="region of interest" description="Disordered" evidence="1">
    <location>
        <begin position="37"/>
        <end position="57"/>
    </location>
</feature>
<dbReference type="HOGENOM" id="CLU_2789649_0_0_4"/>
<evidence type="ECO:0000313" key="2">
    <source>
        <dbReference type="EMBL" id="EGF11877.1"/>
    </source>
</evidence>